<dbReference type="AlphaFoldDB" id="A0A1L5F6B3"/>
<gene>
    <name evidence="1" type="ORF">BS101_07110</name>
</gene>
<dbReference type="RefSeq" id="WP_073538193.1">
    <property type="nucleotide sequence ID" value="NZ_CP018335.1"/>
</dbReference>
<protein>
    <submittedName>
        <fullName evidence="1">Uncharacterized protein</fullName>
    </submittedName>
</protein>
<dbReference type="Proteomes" id="UP000184604">
    <property type="component" value="Chromosome"/>
</dbReference>
<name>A0A1L5F6B3_CLOKL</name>
<dbReference type="OrthoDB" id="1912268at2"/>
<dbReference type="EMBL" id="CP018335">
    <property type="protein sequence ID" value="APM38523.1"/>
    <property type="molecule type" value="Genomic_DNA"/>
</dbReference>
<evidence type="ECO:0000313" key="2">
    <source>
        <dbReference type="Proteomes" id="UP000184604"/>
    </source>
</evidence>
<reference evidence="1 2" key="1">
    <citation type="submission" date="2016-12" db="EMBL/GenBank/DDBJ databases">
        <title>Complete genome sequence of Clostridium kluyveri JZZ isolated from the pit mud of a Chinese flavor liquor-making factory.</title>
        <authorList>
            <person name="Wang Y."/>
        </authorList>
    </citation>
    <scope>NUCLEOTIDE SEQUENCE [LARGE SCALE GENOMIC DNA]</scope>
    <source>
        <strain evidence="1 2">JZZ</strain>
    </source>
</reference>
<sequence length="66" mass="7756">MDIESRFLSIINNNFKEDNKDAFAICPKIFYSGLSESEVCSMQQIYNLAYNKAVEKIENKYRGFYI</sequence>
<evidence type="ECO:0000313" key="1">
    <source>
        <dbReference type="EMBL" id="APM38523.1"/>
    </source>
</evidence>
<accession>A0A1L5F6B3</accession>
<proteinExistence type="predicted"/>
<organism evidence="1 2">
    <name type="scientific">Clostridium kluyveri</name>
    <dbReference type="NCBI Taxonomy" id="1534"/>
    <lineage>
        <taxon>Bacteria</taxon>
        <taxon>Bacillati</taxon>
        <taxon>Bacillota</taxon>
        <taxon>Clostridia</taxon>
        <taxon>Eubacteriales</taxon>
        <taxon>Clostridiaceae</taxon>
        <taxon>Clostridium</taxon>
    </lineage>
</organism>